<reference evidence="5" key="1">
    <citation type="submission" date="2023-07" db="EMBL/GenBank/DDBJ databases">
        <title>Identification and characterization of horizontal gene transfer across gut microbiota members of farm animals based on homology search.</title>
        <authorList>
            <person name="Schwarzerova J."/>
            <person name="Nykrynova M."/>
            <person name="Jureckova K."/>
            <person name="Cejkova D."/>
            <person name="Rychlik I."/>
        </authorList>
    </citation>
    <scope>NUCLEOTIDE SEQUENCE [LARGE SCALE GENOMIC DNA]</scope>
    <source>
        <strain evidence="5">ET4</strain>
    </source>
</reference>
<feature type="domain" description="Glycosyl transferase family 1" evidence="2">
    <location>
        <begin position="226"/>
        <end position="364"/>
    </location>
</feature>
<evidence type="ECO:0000313" key="4">
    <source>
        <dbReference type="EMBL" id="MDM8144875.1"/>
    </source>
</evidence>
<dbReference type="Proteomes" id="UP001228403">
    <property type="component" value="Unassembled WGS sequence"/>
</dbReference>
<proteinExistence type="predicted"/>
<dbReference type="GO" id="GO:0016757">
    <property type="term" value="F:glycosyltransferase activity"/>
    <property type="evidence" value="ECO:0007669"/>
    <property type="project" value="UniProtKB-KW"/>
</dbReference>
<comment type="caution">
    <text evidence="4">The sequence shown here is derived from an EMBL/GenBank/DDBJ whole genome shotgun (WGS) entry which is preliminary data.</text>
</comment>
<name>A0ABT7U2Y6_9BACE</name>
<organism evidence="4 5">
    <name type="scientific">Bacteroides eggerthii</name>
    <dbReference type="NCBI Taxonomy" id="28111"/>
    <lineage>
        <taxon>Bacteria</taxon>
        <taxon>Pseudomonadati</taxon>
        <taxon>Bacteroidota</taxon>
        <taxon>Bacteroidia</taxon>
        <taxon>Bacteroidales</taxon>
        <taxon>Bacteroidaceae</taxon>
        <taxon>Bacteroides</taxon>
    </lineage>
</organism>
<dbReference type="SUPFAM" id="SSF53756">
    <property type="entry name" value="UDP-Glycosyltransferase/glycogen phosphorylase"/>
    <property type="match status" value="1"/>
</dbReference>
<dbReference type="PANTHER" id="PTHR46401">
    <property type="entry name" value="GLYCOSYLTRANSFERASE WBBK-RELATED"/>
    <property type="match status" value="1"/>
</dbReference>
<gene>
    <name evidence="4" type="ORF">QUW02_02835</name>
</gene>
<protein>
    <submittedName>
        <fullName evidence="4">Glycosyltransferase</fullName>
        <ecNumber evidence="4">2.4.-.-</ecNumber>
    </submittedName>
</protein>
<evidence type="ECO:0000259" key="2">
    <source>
        <dbReference type="Pfam" id="PF00534"/>
    </source>
</evidence>
<dbReference type="EMBL" id="JAUDCF010000003">
    <property type="protein sequence ID" value="MDM8144875.1"/>
    <property type="molecule type" value="Genomic_DNA"/>
</dbReference>
<evidence type="ECO:0000256" key="1">
    <source>
        <dbReference type="ARBA" id="ARBA00022679"/>
    </source>
</evidence>
<evidence type="ECO:0000259" key="3">
    <source>
        <dbReference type="Pfam" id="PF13439"/>
    </source>
</evidence>
<accession>A0ABT7U2Y6</accession>
<keyword evidence="5" id="KW-1185">Reference proteome</keyword>
<dbReference type="Pfam" id="PF13439">
    <property type="entry name" value="Glyco_transf_4"/>
    <property type="match status" value="1"/>
</dbReference>
<evidence type="ECO:0000313" key="5">
    <source>
        <dbReference type="Proteomes" id="UP001228403"/>
    </source>
</evidence>
<dbReference type="PANTHER" id="PTHR46401:SF2">
    <property type="entry name" value="GLYCOSYLTRANSFERASE WBBK-RELATED"/>
    <property type="match status" value="1"/>
</dbReference>
<feature type="domain" description="Glycosyltransferase subfamily 4-like N-terminal" evidence="3">
    <location>
        <begin position="16"/>
        <end position="217"/>
    </location>
</feature>
<dbReference type="InterPro" id="IPR028098">
    <property type="entry name" value="Glyco_trans_4-like_N"/>
</dbReference>
<dbReference type="EC" id="2.4.-.-" evidence="4"/>
<dbReference type="InterPro" id="IPR001296">
    <property type="entry name" value="Glyco_trans_1"/>
</dbReference>
<keyword evidence="1 4" id="KW-0808">Transferase</keyword>
<dbReference type="Pfam" id="PF00534">
    <property type="entry name" value="Glycos_transf_1"/>
    <property type="match status" value="1"/>
</dbReference>
<sequence length="405" mass="46589">MKIVQINAVYEYSSTGRTTMEMHEYLCSHGIDSYVFCTNKNIPEYNVFKIGCNLDYKIHSFLSHLTDGQGLYSKKSTKKLLTRLDEIKPDIVILRNLHANYINYPLLLKYLSSKDIATIIVLHDVWTFTGHCCYYSIDNCDKWKTSCHHCPALGSYNKSWFWDNSTNNFMRKMELFQSIPRLAVIGVSKWVANEAKHSPMFVKARYIDYIYNWIDLKKFYPQDNIEIRSKLQLENYYTVISVAQNWCEGKGLSIIFNVAKRLPNVRFILVGTMSYKGILPENIISVGVTSNVSELAQYYSMADALLVCSLQETFGKVSAEALSCGTPVLSNNATANPEIAGEECGFSFENNNVDQIVYCIDKMKNVGKAFYTNKCINRAVTEFNFDIQIQKYMDLFKNMMSWKNN</sequence>
<dbReference type="Gene3D" id="3.40.50.2000">
    <property type="entry name" value="Glycogen Phosphorylase B"/>
    <property type="match status" value="2"/>
</dbReference>
<keyword evidence="4" id="KW-0328">Glycosyltransferase</keyword>